<protein>
    <submittedName>
        <fullName evidence="1">SUGP2 isoform 11</fullName>
    </submittedName>
</protein>
<feature type="non-terminal residue" evidence="1">
    <location>
        <position position="1"/>
    </location>
</feature>
<dbReference type="AlphaFoldDB" id="A0A2J8LSW6"/>
<reference evidence="1 2" key="1">
    <citation type="submission" date="2017-12" db="EMBL/GenBank/DDBJ databases">
        <title>High-resolution comparative analysis of great ape genomes.</title>
        <authorList>
            <person name="Pollen A."/>
            <person name="Hastie A."/>
            <person name="Hormozdiari F."/>
            <person name="Dougherty M."/>
            <person name="Liu R."/>
            <person name="Chaisson M."/>
            <person name="Hoppe E."/>
            <person name="Hill C."/>
            <person name="Pang A."/>
            <person name="Hillier L."/>
            <person name="Baker C."/>
            <person name="Armstrong J."/>
            <person name="Shendure J."/>
            <person name="Paten B."/>
            <person name="Wilson R."/>
            <person name="Chao H."/>
            <person name="Schneider V."/>
            <person name="Ventura M."/>
            <person name="Kronenberg Z."/>
            <person name="Murali S."/>
            <person name="Gordon D."/>
            <person name="Cantsilieris S."/>
            <person name="Munson K."/>
            <person name="Nelson B."/>
            <person name="Raja A."/>
            <person name="Underwood J."/>
            <person name="Diekhans M."/>
            <person name="Fiddes I."/>
            <person name="Haussler D."/>
            <person name="Eichler E."/>
        </authorList>
    </citation>
    <scope>NUCLEOTIDE SEQUENCE [LARGE SCALE GENOMIC DNA]</scope>
    <source>
        <strain evidence="1">Yerkes chimp pedigree #C0471</strain>
    </source>
</reference>
<comment type="caution">
    <text evidence="1">The sequence shown here is derived from an EMBL/GenBank/DDBJ whole genome shotgun (WGS) entry which is preliminary data.</text>
</comment>
<organism evidence="1 2">
    <name type="scientific">Pan troglodytes</name>
    <name type="common">Chimpanzee</name>
    <dbReference type="NCBI Taxonomy" id="9598"/>
    <lineage>
        <taxon>Eukaryota</taxon>
        <taxon>Metazoa</taxon>
        <taxon>Chordata</taxon>
        <taxon>Craniata</taxon>
        <taxon>Vertebrata</taxon>
        <taxon>Euteleostomi</taxon>
        <taxon>Mammalia</taxon>
        <taxon>Eutheria</taxon>
        <taxon>Euarchontoglires</taxon>
        <taxon>Primates</taxon>
        <taxon>Haplorrhini</taxon>
        <taxon>Catarrhini</taxon>
        <taxon>Hominidae</taxon>
        <taxon>Pan</taxon>
    </lineage>
</organism>
<evidence type="ECO:0000313" key="2">
    <source>
        <dbReference type="Proteomes" id="UP000236370"/>
    </source>
</evidence>
<sequence>SGTCFPRKRISSKSLKVGMIPAPKRVCLIQEPKEARTHQYSRAEACSQNGSLVPLQSPARFSNH</sequence>
<evidence type="ECO:0000313" key="1">
    <source>
        <dbReference type="EMBL" id="PNI50370.1"/>
    </source>
</evidence>
<dbReference type="Proteomes" id="UP000236370">
    <property type="component" value="Unassembled WGS sequence"/>
</dbReference>
<proteinExistence type="predicted"/>
<accession>A0A2J8LSW6</accession>
<gene>
    <name evidence="1" type="ORF">CK820_G0026049</name>
</gene>
<name>A0A2J8LSW6_PANTR</name>
<dbReference type="EMBL" id="NBAG03000278">
    <property type="protein sequence ID" value="PNI50370.1"/>
    <property type="molecule type" value="Genomic_DNA"/>
</dbReference>